<dbReference type="Gene3D" id="3.30.70.270">
    <property type="match status" value="1"/>
</dbReference>
<dbReference type="PANTHER" id="PTHR24559">
    <property type="entry name" value="TRANSPOSON TY3-I GAG-POL POLYPROTEIN"/>
    <property type="match status" value="1"/>
</dbReference>
<dbReference type="InterPro" id="IPR043502">
    <property type="entry name" value="DNA/RNA_pol_sf"/>
</dbReference>
<dbReference type="Gene3D" id="3.10.10.10">
    <property type="entry name" value="HIV Type 1 Reverse Transcriptase, subunit A, domain 1"/>
    <property type="match status" value="1"/>
</dbReference>
<proteinExistence type="predicted"/>
<sequence>MKKDDRWRFCIDYRALNRDTVPNRYPIPVVDKLLDELYEKSVFSKLDLKSGYYQIRMKKEDEFKIMPFKLSNALATFQSLNEPNISMSIELISVKHFQKEPN</sequence>
<dbReference type="SUPFAM" id="SSF56672">
    <property type="entry name" value="DNA/RNA polymerases"/>
    <property type="match status" value="1"/>
</dbReference>
<dbReference type="EMBL" id="CACRZD030000005">
    <property type="protein sequence ID" value="CAA6660708.1"/>
    <property type="molecule type" value="Genomic_DNA"/>
</dbReference>
<organism evidence="2">
    <name type="scientific">Spirodela intermedia</name>
    <name type="common">Intermediate duckweed</name>
    <dbReference type="NCBI Taxonomy" id="51605"/>
    <lineage>
        <taxon>Eukaryota</taxon>
        <taxon>Viridiplantae</taxon>
        <taxon>Streptophyta</taxon>
        <taxon>Embryophyta</taxon>
        <taxon>Tracheophyta</taxon>
        <taxon>Spermatophyta</taxon>
        <taxon>Magnoliopsida</taxon>
        <taxon>Liliopsida</taxon>
        <taxon>Araceae</taxon>
        <taxon>Lemnoideae</taxon>
        <taxon>Spirodela</taxon>
    </lineage>
</organism>
<dbReference type="Pfam" id="PF00078">
    <property type="entry name" value="RVT_1"/>
    <property type="match status" value="1"/>
</dbReference>
<reference evidence="2 3" key="1">
    <citation type="submission" date="2019-12" db="EMBL/GenBank/DDBJ databases">
        <authorList>
            <person name="Scholz U."/>
            <person name="Mascher M."/>
            <person name="Fiebig A."/>
        </authorList>
    </citation>
    <scope>NUCLEOTIDE SEQUENCE</scope>
</reference>
<dbReference type="InterPro" id="IPR000477">
    <property type="entry name" value="RT_dom"/>
</dbReference>
<protein>
    <recommendedName>
        <fullName evidence="1">Reverse transcriptase domain-containing protein</fullName>
    </recommendedName>
</protein>
<evidence type="ECO:0000313" key="2">
    <source>
        <dbReference type="EMBL" id="CAA2620955.1"/>
    </source>
</evidence>
<evidence type="ECO:0000313" key="3">
    <source>
        <dbReference type="Proteomes" id="UP001189122"/>
    </source>
</evidence>
<evidence type="ECO:0000259" key="1">
    <source>
        <dbReference type="Pfam" id="PF00078"/>
    </source>
</evidence>
<keyword evidence="3" id="KW-1185">Reference proteome</keyword>
<name>A0A7I8IU95_SPIIN</name>
<gene>
    <name evidence="2" type="ORF">SI7747_05007124</name>
</gene>
<dbReference type="CDD" id="cd01647">
    <property type="entry name" value="RT_LTR"/>
    <property type="match status" value="1"/>
</dbReference>
<dbReference type="InterPro" id="IPR043128">
    <property type="entry name" value="Rev_trsase/Diguanyl_cyclase"/>
</dbReference>
<dbReference type="PANTHER" id="PTHR24559:SF450">
    <property type="entry name" value="RNA-DIRECTED DNA POLYMERASE HOMOLOG"/>
    <property type="match status" value="1"/>
</dbReference>
<accession>A0A7I8IU95</accession>
<dbReference type="InterPro" id="IPR053134">
    <property type="entry name" value="RNA-dir_DNA_polymerase"/>
</dbReference>
<dbReference type="AlphaFoldDB" id="A0A7I8IU95"/>
<dbReference type="Proteomes" id="UP001189122">
    <property type="component" value="Unassembled WGS sequence"/>
</dbReference>
<dbReference type="EMBL" id="LR743592">
    <property type="protein sequence ID" value="CAA2620955.1"/>
    <property type="molecule type" value="Genomic_DNA"/>
</dbReference>
<feature type="domain" description="Reverse transcriptase" evidence="1">
    <location>
        <begin position="2"/>
        <end position="71"/>
    </location>
</feature>